<accession>A0A1G2SBC6</accession>
<name>A0A1G2SBC6_9BACT</name>
<gene>
    <name evidence="1" type="ORF">A3D51_03895</name>
</gene>
<comment type="caution">
    <text evidence="1">The sequence shown here is derived from an EMBL/GenBank/DDBJ whole genome shotgun (WGS) entry which is preliminary data.</text>
</comment>
<dbReference type="AlphaFoldDB" id="A0A1G2SBC6"/>
<protein>
    <submittedName>
        <fullName evidence="1">Uncharacterized protein</fullName>
    </submittedName>
</protein>
<evidence type="ECO:0000313" key="1">
    <source>
        <dbReference type="EMBL" id="OHA81701.1"/>
    </source>
</evidence>
<dbReference type="EMBL" id="MHUT01000005">
    <property type="protein sequence ID" value="OHA81701.1"/>
    <property type="molecule type" value="Genomic_DNA"/>
</dbReference>
<proteinExistence type="predicted"/>
<organism evidence="1 2">
    <name type="scientific">Candidatus Yonathbacteria bacterium RIFCSPHIGHO2_02_FULL_44_14</name>
    <dbReference type="NCBI Taxonomy" id="1802724"/>
    <lineage>
        <taxon>Bacteria</taxon>
        <taxon>Candidatus Yonathiibacteriota</taxon>
    </lineage>
</organism>
<evidence type="ECO:0000313" key="2">
    <source>
        <dbReference type="Proteomes" id="UP000179118"/>
    </source>
</evidence>
<reference evidence="1 2" key="1">
    <citation type="journal article" date="2016" name="Nat. Commun.">
        <title>Thousands of microbial genomes shed light on interconnected biogeochemical processes in an aquifer system.</title>
        <authorList>
            <person name="Anantharaman K."/>
            <person name="Brown C.T."/>
            <person name="Hug L.A."/>
            <person name="Sharon I."/>
            <person name="Castelle C.J."/>
            <person name="Probst A.J."/>
            <person name="Thomas B.C."/>
            <person name="Singh A."/>
            <person name="Wilkins M.J."/>
            <person name="Karaoz U."/>
            <person name="Brodie E.L."/>
            <person name="Williams K.H."/>
            <person name="Hubbard S.S."/>
            <person name="Banfield J.F."/>
        </authorList>
    </citation>
    <scope>NUCLEOTIDE SEQUENCE [LARGE SCALE GENOMIC DNA]</scope>
</reference>
<sequence>MANSKKQTIGFQIDPYLESPKAFHFEMPLYHDFDLALGMVEEKIFELLSNRKTIDAPCIWCGKEGVFTAHEYMSDNISIPRWTTRHNGLTEIAYCCTRDTSHVYHSYYFKKGNFFSKVGQFPSVADFQIPQSEIYRKALGEEQYKELVRGISLSAHGVGIGSFVYLRRVFENLIEEARAKALAGDKNFSNEEYFNARMDEKIKIVKDYLPEFLVDNRGIYAILSKGIHSLTENECLEYFDTVKIGIEQILDEKIIQKEKADKAIRAREAIQKVHGKINGTK</sequence>
<dbReference type="Proteomes" id="UP000179118">
    <property type="component" value="Unassembled WGS sequence"/>
</dbReference>